<dbReference type="HAMAP" id="MF_00791">
    <property type="entry name" value="ApaG"/>
    <property type="match status" value="1"/>
</dbReference>
<dbReference type="InterPro" id="IPR023065">
    <property type="entry name" value="Uncharacterised_ApaG"/>
</dbReference>
<dbReference type="SUPFAM" id="SSF110069">
    <property type="entry name" value="ApaG-like"/>
    <property type="match status" value="1"/>
</dbReference>
<organism evidence="3">
    <name type="scientific">marine metagenome</name>
    <dbReference type="NCBI Taxonomy" id="408172"/>
    <lineage>
        <taxon>unclassified sequences</taxon>
        <taxon>metagenomes</taxon>
        <taxon>ecological metagenomes</taxon>
    </lineage>
</organism>
<dbReference type="NCBIfam" id="NF003967">
    <property type="entry name" value="PRK05461.1"/>
    <property type="match status" value="1"/>
</dbReference>
<dbReference type="Gene3D" id="2.60.40.1470">
    <property type="entry name" value="ApaG domain"/>
    <property type="match status" value="1"/>
</dbReference>
<evidence type="ECO:0000259" key="2">
    <source>
        <dbReference type="PROSITE" id="PS51087"/>
    </source>
</evidence>
<feature type="domain" description="ApaG" evidence="2">
    <location>
        <begin position="3"/>
        <end position="127"/>
    </location>
</feature>
<proteinExistence type="inferred from homology"/>
<dbReference type="InterPro" id="IPR007474">
    <property type="entry name" value="ApaG_domain"/>
</dbReference>
<dbReference type="InterPro" id="IPR036767">
    <property type="entry name" value="ApaG_sf"/>
</dbReference>
<dbReference type="Pfam" id="PF04379">
    <property type="entry name" value="DUF525"/>
    <property type="match status" value="1"/>
</dbReference>
<accession>A0A381UH29</accession>
<dbReference type="AlphaFoldDB" id="A0A381UH29"/>
<sequence>MSETKTDGIRIVVNSEYIPDRSNPTKNRFFYAYHITIHNEGSQPAKLLGRYWHITDAEGNVEEVRGPGVVGYQPRLEPGESFDYTSFCPLMTEFGVMHGMFNMVRDDGEKFDALIKPFKLAVPFSVN</sequence>
<dbReference type="PROSITE" id="PS51087">
    <property type="entry name" value="APAG"/>
    <property type="match status" value="1"/>
</dbReference>
<evidence type="ECO:0000313" key="3">
    <source>
        <dbReference type="EMBL" id="SVA26023.1"/>
    </source>
</evidence>
<reference evidence="3" key="1">
    <citation type="submission" date="2018-05" db="EMBL/GenBank/DDBJ databases">
        <authorList>
            <person name="Lanie J.A."/>
            <person name="Ng W.-L."/>
            <person name="Kazmierczak K.M."/>
            <person name="Andrzejewski T.M."/>
            <person name="Davidsen T.M."/>
            <person name="Wayne K.J."/>
            <person name="Tettelin H."/>
            <person name="Glass J.I."/>
            <person name="Rusch D."/>
            <person name="Podicherti R."/>
            <person name="Tsui H.-C.T."/>
            <person name="Winkler M.E."/>
        </authorList>
    </citation>
    <scope>NUCLEOTIDE SEQUENCE</scope>
</reference>
<dbReference type="InterPro" id="IPR050718">
    <property type="entry name" value="ApaG-like"/>
</dbReference>
<gene>
    <name evidence="3" type="ORF">METZ01_LOCUS78877</name>
</gene>
<evidence type="ECO:0000256" key="1">
    <source>
        <dbReference type="ARBA" id="ARBA00017693"/>
    </source>
</evidence>
<name>A0A381UH29_9ZZZZ</name>
<dbReference type="PANTHER" id="PTHR47191">
    <property type="entry name" value="OS05G0170800 PROTEIN"/>
    <property type="match status" value="1"/>
</dbReference>
<protein>
    <recommendedName>
        <fullName evidence="1">Protein ApaG</fullName>
    </recommendedName>
</protein>
<dbReference type="EMBL" id="UINC01006188">
    <property type="protein sequence ID" value="SVA26023.1"/>
    <property type="molecule type" value="Genomic_DNA"/>
</dbReference>
<dbReference type="PANTHER" id="PTHR47191:SF2">
    <property type="entry name" value="OS05G0170800 PROTEIN"/>
    <property type="match status" value="1"/>
</dbReference>